<evidence type="ECO:0000256" key="1">
    <source>
        <dbReference type="SAM" id="Phobius"/>
    </source>
</evidence>
<dbReference type="Proteomes" id="UP001321473">
    <property type="component" value="Unassembled WGS sequence"/>
</dbReference>
<dbReference type="PANTHER" id="PTHR11733:SF241">
    <property type="entry name" value="GH26575P-RELATED"/>
    <property type="match status" value="1"/>
</dbReference>
<keyword evidence="4" id="KW-1185">Reference proteome</keyword>
<dbReference type="GO" id="GO:0016485">
    <property type="term" value="P:protein processing"/>
    <property type="evidence" value="ECO:0007669"/>
    <property type="project" value="TreeGrafter"/>
</dbReference>
<dbReference type="PANTHER" id="PTHR11733">
    <property type="entry name" value="ZINC METALLOPROTEASE FAMILY M13 NEPRILYSIN-RELATED"/>
    <property type="match status" value="1"/>
</dbReference>
<proteinExistence type="predicted"/>
<feature type="domain" description="Peptidase M13 C-terminal" evidence="2">
    <location>
        <begin position="374"/>
        <end position="552"/>
    </location>
</feature>
<keyword evidence="1" id="KW-0812">Transmembrane</keyword>
<gene>
    <name evidence="3" type="ORF">V5799_016324</name>
</gene>
<dbReference type="Pfam" id="PF01431">
    <property type="entry name" value="Peptidase_M13"/>
    <property type="match status" value="1"/>
</dbReference>
<name>A0AAQ4F6K8_AMBAM</name>
<keyword evidence="1" id="KW-1133">Transmembrane helix</keyword>
<feature type="transmembrane region" description="Helical" evidence="1">
    <location>
        <begin position="34"/>
        <end position="56"/>
    </location>
</feature>
<organism evidence="3 4">
    <name type="scientific">Amblyomma americanum</name>
    <name type="common">Lone star tick</name>
    <dbReference type="NCBI Taxonomy" id="6943"/>
    <lineage>
        <taxon>Eukaryota</taxon>
        <taxon>Metazoa</taxon>
        <taxon>Ecdysozoa</taxon>
        <taxon>Arthropoda</taxon>
        <taxon>Chelicerata</taxon>
        <taxon>Arachnida</taxon>
        <taxon>Acari</taxon>
        <taxon>Parasitiformes</taxon>
        <taxon>Ixodida</taxon>
        <taxon>Ixodoidea</taxon>
        <taxon>Ixodidae</taxon>
        <taxon>Amblyomminae</taxon>
        <taxon>Amblyomma</taxon>
    </lineage>
</organism>
<dbReference type="EMBL" id="JARKHS020006775">
    <property type="protein sequence ID" value="KAK8782335.1"/>
    <property type="molecule type" value="Genomic_DNA"/>
</dbReference>
<accession>A0AAQ4F6K8</accession>
<dbReference type="AlphaFoldDB" id="A0AAQ4F6K8"/>
<dbReference type="Gene3D" id="3.40.390.10">
    <property type="entry name" value="Collagenase (Catalytic Domain)"/>
    <property type="match status" value="1"/>
</dbReference>
<evidence type="ECO:0000313" key="3">
    <source>
        <dbReference type="EMBL" id="KAK8782335.1"/>
    </source>
</evidence>
<protein>
    <recommendedName>
        <fullName evidence="2">Peptidase M13 C-terminal domain-containing protein</fullName>
    </recommendedName>
</protein>
<comment type="caution">
    <text evidence="3">The sequence shown here is derived from an EMBL/GenBank/DDBJ whole genome shotgun (WGS) entry which is preliminary data.</text>
</comment>
<keyword evidence="1" id="KW-0472">Membrane</keyword>
<dbReference type="SUPFAM" id="SSF55486">
    <property type="entry name" value="Metalloproteases ('zincins'), catalytic domain"/>
    <property type="match status" value="1"/>
</dbReference>
<dbReference type="InterPro" id="IPR000718">
    <property type="entry name" value="Peptidase_M13"/>
</dbReference>
<evidence type="ECO:0000259" key="2">
    <source>
        <dbReference type="Pfam" id="PF01431"/>
    </source>
</evidence>
<dbReference type="InterPro" id="IPR024079">
    <property type="entry name" value="MetalloPept_cat_dom_sf"/>
</dbReference>
<dbReference type="GO" id="GO:0005886">
    <property type="term" value="C:plasma membrane"/>
    <property type="evidence" value="ECO:0007669"/>
    <property type="project" value="TreeGrafter"/>
</dbReference>
<dbReference type="GO" id="GO:0004222">
    <property type="term" value="F:metalloendopeptidase activity"/>
    <property type="evidence" value="ECO:0007669"/>
    <property type="project" value="InterPro"/>
</dbReference>
<evidence type="ECO:0000313" key="4">
    <source>
        <dbReference type="Proteomes" id="UP001321473"/>
    </source>
</evidence>
<sequence>MLIGRIGGAQIQDGMAVLSPLEGDDSSDGQLHKLVTLSLASAGSFVLLLALFPLLVRTTGRRAEEPTGLADDALAADDTNSSFGNGLRRSLDHSAAGPCDDFYGCAAFLPEMDLRRANRTVLTLSPGWLETSLAENRTLANLQFLAALYGREDLSRRLEHVHRRVALAAAALHQNSSKERDPSYTTVEGAADFSEYLPDPEVLLAMINLNFPAKNQVTLADDVYVTIGGRAAFQLAALFATEVSIDDAEAAGAFVSTLLLRQLAVPASAKLSSMLQMSKYKCFELVHEVAPHATALFLSEVPDDLFDEALLERHYSYLPIFRTPFIRSYLTALRRRADRAKASLHRHVATARRMSHRLPMLEAKPLLLPFYGLLFVPVASMLPPILVRESPEATYAALGHLVARELVSALYLSAADASSDGLFVSRSAGRSAADVQRRLTCLRRSSPSNKARLDRLEEVYADVVGLQVALRALGAATPGYKPLAQSAVVRGWTSLQVFYLSSCFKWCAFQENEVEGTVGSHRERCNVPLVEEPGFLAAFNCSADSRMVRERQACLQGAL</sequence>
<dbReference type="InterPro" id="IPR018497">
    <property type="entry name" value="Peptidase_M13_C"/>
</dbReference>
<dbReference type="PROSITE" id="PS51885">
    <property type="entry name" value="NEPRILYSIN"/>
    <property type="match status" value="1"/>
</dbReference>
<reference evidence="3 4" key="1">
    <citation type="journal article" date="2023" name="Arcadia Sci">
        <title>De novo assembly of a long-read Amblyomma americanum tick genome.</title>
        <authorList>
            <person name="Chou S."/>
            <person name="Poskanzer K.E."/>
            <person name="Rollins M."/>
            <person name="Thuy-Boun P.S."/>
        </authorList>
    </citation>
    <scope>NUCLEOTIDE SEQUENCE [LARGE SCALE GENOMIC DNA]</scope>
    <source>
        <strain evidence="3">F_SG_1</strain>
        <tissue evidence="3">Salivary glands</tissue>
    </source>
</reference>